<dbReference type="SMART" id="SM00449">
    <property type="entry name" value="SPRY"/>
    <property type="match status" value="1"/>
</dbReference>
<keyword evidence="3" id="KW-1185">Reference proteome</keyword>
<evidence type="ECO:0000313" key="2">
    <source>
        <dbReference type="EMBL" id="CAG8589513.1"/>
    </source>
</evidence>
<dbReference type="Pfam" id="PF00622">
    <property type="entry name" value="SPRY"/>
    <property type="match status" value="1"/>
</dbReference>
<dbReference type="PANTHER" id="PTHR12864">
    <property type="entry name" value="RAN BINDING PROTEIN 9-RELATED"/>
    <property type="match status" value="1"/>
</dbReference>
<reference evidence="2" key="1">
    <citation type="submission" date="2021-06" db="EMBL/GenBank/DDBJ databases">
        <authorList>
            <person name="Kallberg Y."/>
            <person name="Tangrot J."/>
            <person name="Rosling A."/>
        </authorList>
    </citation>
    <scope>NUCLEOTIDE SEQUENCE</scope>
    <source>
        <strain evidence="2">FL966</strain>
    </source>
</reference>
<dbReference type="Gene3D" id="2.60.120.920">
    <property type="match status" value="1"/>
</dbReference>
<accession>A0A9N9C6M0</accession>
<organism evidence="2 3">
    <name type="scientific">Cetraspora pellucida</name>
    <dbReference type="NCBI Taxonomy" id="1433469"/>
    <lineage>
        <taxon>Eukaryota</taxon>
        <taxon>Fungi</taxon>
        <taxon>Fungi incertae sedis</taxon>
        <taxon>Mucoromycota</taxon>
        <taxon>Glomeromycotina</taxon>
        <taxon>Glomeromycetes</taxon>
        <taxon>Diversisporales</taxon>
        <taxon>Gigasporaceae</taxon>
        <taxon>Cetraspora</taxon>
    </lineage>
</organism>
<evidence type="ECO:0000313" key="3">
    <source>
        <dbReference type="Proteomes" id="UP000789759"/>
    </source>
</evidence>
<dbReference type="InterPro" id="IPR003877">
    <property type="entry name" value="SPRY_dom"/>
</dbReference>
<comment type="caution">
    <text evidence="2">The sequence shown here is derived from an EMBL/GenBank/DDBJ whole genome shotgun (WGS) entry which is preliminary data.</text>
</comment>
<sequence>MGSNYLLPNYLRDSHLEKCNKKTCSCISLPTHWNPNDCGPCIVIVDEKKLIVKHSGPGTDPIEPVSIRANNHIPPEVGLYYFETTIINRGDRGYIGIGLSKPGTPLDKMPGWVLDTIGYHGDNGRLYRERERGVNFGPLYTTGETVGCGINFFDTEIFFTKNGILLGKELSFKLEKKIYPTCGMASPNESILVNFGSEPFKFPIDLYAKRIFSKAKKYKMEILE</sequence>
<feature type="domain" description="B30.2/SPRY" evidence="1">
    <location>
        <begin position="11"/>
        <end position="200"/>
    </location>
</feature>
<gene>
    <name evidence="2" type="ORF">CPELLU_LOCUS6465</name>
</gene>
<dbReference type="OrthoDB" id="25503at2759"/>
<dbReference type="EMBL" id="CAJVQA010004023">
    <property type="protein sequence ID" value="CAG8589513.1"/>
    <property type="molecule type" value="Genomic_DNA"/>
</dbReference>
<dbReference type="PROSITE" id="PS50188">
    <property type="entry name" value="B302_SPRY"/>
    <property type="match status" value="1"/>
</dbReference>
<proteinExistence type="predicted"/>
<dbReference type="SUPFAM" id="SSF49899">
    <property type="entry name" value="Concanavalin A-like lectins/glucanases"/>
    <property type="match status" value="1"/>
</dbReference>
<dbReference type="InterPro" id="IPR043136">
    <property type="entry name" value="B30.2/SPRY_sf"/>
</dbReference>
<name>A0A9N9C6M0_9GLOM</name>
<dbReference type="Proteomes" id="UP000789759">
    <property type="component" value="Unassembled WGS sequence"/>
</dbReference>
<evidence type="ECO:0000259" key="1">
    <source>
        <dbReference type="PROSITE" id="PS50188"/>
    </source>
</evidence>
<dbReference type="InterPro" id="IPR013320">
    <property type="entry name" value="ConA-like_dom_sf"/>
</dbReference>
<protein>
    <submittedName>
        <fullName evidence="2">9572_t:CDS:1</fullName>
    </submittedName>
</protein>
<dbReference type="InterPro" id="IPR050618">
    <property type="entry name" value="Ubq-SigPath_Reg"/>
</dbReference>
<dbReference type="AlphaFoldDB" id="A0A9N9C6M0"/>
<dbReference type="InterPro" id="IPR001870">
    <property type="entry name" value="B30.2/SPRY"/>
</dbReference>